<dbReference type="InterPro" id="IPR022275">
    <property type="entry name" value="NHPM_bacteriocin_SS_HylD"/>
</dbReference>
<dbReference type="Proteomes" id="UP000054773">
    <property type="component" value="Unassembled WGS sequence"/>
</dbReference>
<dbReference type="EMBL" id="LNYA01000003">
    <property type="protein sequence ID" value="KTC99628.1"/>
    <property type="molecule type" value="Genomic_DNA"/>
</dbReference>
<protein>
    <recommendedName>
        <fullName evidence="5">NHLP bacteriocin system secretion protein</fullName>
    </recommendedName>
</protein>
<dbReference type="PANTHER" id="PTHR30386:SF28">
    <property type="entry name" value="EXPORTED PROTEIN"/>
    <property type="match status" value="1"/>
</dbReference>
<evidence type="ECO:0000256" key="2">
    <source>
        <dbReference type="SAM" id="Phobius"/>
    </source>
</evidence>
<name>A0A0W0TW17_LEGER</name>
<evidence type="ECO:0000313" key="4">
    <source>
        <dbReference type="Proteomes" id="UP000054773"/>
    </source>
</evidence>
<evidence type="ECO:0008006" key="5">
    <source>
        <dbReference type="Google" id="ProtNLM"/>
    </source>
</evidence>
<dbReference type="STRING" id="448.Lery_0529"/>
<evidence type="ECO:0000313" key="3">
    <source>
        <dbReference type="EMBL" id="KTC99628.1"/>
    </source>
</evidence>
<dbReference type="PANTHER" id="PTHR30386">
    <property type="entry name" value="MEMBRANE FUSION SUBUNIT OF EMRAB-TOLC MULTIDRUG EFFLUX PUMP"/>
    <property type="match status" value="1"/>
</dbReference>
<evidence type="ECO:0000256" key="1">
    <source>
        <dbReference type="SAM" id="Coils"/>
    </source>
</evidence>
<feature type="coiled-coil region" evidence="1">
    <location>
        <begin position="208"/>
        <end position="242"/>
    </location>
</feature>
<organism evidence="3 4">
    <name type="scientific">Legionella erythra</name>
    <dbReference type="NCBI Taxonomy" id="448"/>
    <lineage>
        <taxon>Bacteria</taxon>
        <taxon>Pseudomonadati</taxon>
        <taxon>Pseudomonadota</taxon>
        <taxon>Gammaproteobacteria</taxon>
        <taxon>Legionellales</taxon>
        <taxon>Legionellaceae</taxon>
        <taxon>Legionella</taxon>
    </lineage>
</organism>
<sequence>MEKLFREKSLKRLNNPEKLDTLFRIVPPLNWLILATLVMLLGMIAAWSVFGSIDTRVSGNGILISGGQKIYDAIAEDSGRLLTVEVQVGDIVKTGQRLATLKLPLLLLDIENRQQIVLSLRKQVRDLQRFIDKDFKLEQQNNETLRKNWAKDLDNANLHLQFLKKALEEREKLVDKVISRQELAELKSNYFKELQLRDEISKKIADNIIEFKRRVEANQQRLTELKNRLQQAEQDVAFLMKKLKVHSIIVSPVDGEIINIVGKPGEIVQPGSKIMDIEPYAETVDAVIYVPAGMGKVILRGMSAQVVPSTVKKQEYGSIVGVVEDVAGFPSSQSSMMAVLANEKLVEDFSQSGPQLYVRVRLMKADTPSHYQWTTSKGPNMVITNGTLCTADIITKSQPPITLVIPAIKAFLGID</sequence>
<keyword evidence="4" id="KW-1185">Reference proteome</keyword>
<dbReference type="OrthoDB" id="8439633at2"/>
<dbReference type="RefSeq" id="WP_058525696.1">
    <property type="nucleotide sequence ID" value="NZ_CAAAHY010000001.1"/>
</dbReference>
<feature type="transmembrane region" description="Helical" evidence="2">
    <location>
        <begin position="21"/>
        <end position="50"/>
    </location>
</feature>
<dbReference type="InterPro" id="IPR050739">
    <property type="entry name" value="MFP"/>
</dbReference>
<keyword evidence="1" id="KW-0175">Coiled coil</keyword>
<keyword evidence="2" id="KW-0812">Transmembrane</keyword>
<dbReference type="AlphaFoldDB" id="A0A0W0TW17"/>
<dbReference type="NCBIfam" id="TIGR03794">
    <property type="entry name" value="NHLM_micro_HlyD"/>
    <property type="match status" value="1"/>
</dbReference>
<accession>A0A0W0TW17</accession>
<keyword evidence="2" id="KW-0472">Membrane</keyword>
<keyword evidence="2" id="KW-1133">Transmembrane helix</keyword>
<proteinExistence type="predicted"/>
<dbReference type="Gene3D" id="2.40.50.100">
    <property type="match status" value="1"/>
</dbReference>
<dbReference type="PATRIC" id="fig|448.7.peg.549"/>
<comment type="caution">
    <text evidence="3">The sequence shown here is derived from an EMBL/GenBank/DDBJ whole genome shotgun (WGS) entry which is preliminary data.</text>
</comment>
<reference evidence="3 4" key="1">
    <citation type="submission" date="2015-11" db="EMBL/GenBank/DDBJ databases">
        <title>Genomic analysis of 38 Legionella species identifies large and diverse effector repertoires.</title>
        <authorList>
            <person name="Burstein D."/>
            <person name="Amaro F."/>
            <person name="Zusman T."/>
            <person name="Lifshitz Z."/>
            <person name="Cohen O."/>
            <person name="Gilbert J.A."/>
            <person name="Pupko T."/>
            <person name="Shuman H.A."/>
            <person name="Segal G."/>
        </authorList>
    </citation>
    <scope>NUCLEOTIDE SEQUENCE [LARGE SCALE GENOMIC DNA]</scope>
    <source>
        <strain evidence="3 4">SE-32A-C8</strain>
    </source>
</reference>
<gene>
    <name evidence="3" type="ORF">Lery_0529</name>
</gene>